<accession>A0A6A7Y3W7</accession>
<gene>
    <name evidence="1" type="ORF">F0357_10530</name>
</gene>
<dbReference type="RefSeq" id="WP_153480869.1">
    <property type="nucleotide sequence ID" value="NZ_VWNA01000001.1"/>
</dbReference>
<name>A0A6A7Y3W7_9HYPH</name>
<dbReference type="AlphaFoldDB" id="A0A6A7Y3W7"/>
<evidence type="ECO:0000313" key="2">
    <source>
        <dbReference type="Proteomes" id="UP000332515"/>
    </source>
</evidence>
<keyword evidence="2" id="KW-1185">Reference proteome</keyword>
<evidence type="ECO:0000313" key="1">
    <source>
        <dbReference type="EMBL" id="MQT13077.1"/>
    </source>
</evidence>
<reference evidence="1 2" key="1">
    <citation type="submission" date="2019-09" db="EMBL/GenBank/DDBJ databases">
        <title>Segnochrobactrum spirostomi gen. nov., sp. nov., isolated from the ciliate Spirostomum cf. yagiui and description of a novel family, Segnochrobactraceae fam. nov. within the order Rhizobiales of the class Alphaproteobacteria.</title>
        <authorList>
            <person name="Akter S."/>
            <person name="Shazib S.U.A."/>
            <person name="Shin M.K."/>
        </authorList>
    </citation>
    <scope>NUCLEOTIDE SEQUENCE [LARGE SCALE GENOMIC DNA]</scope>
    <source>
        <strain evidence="1 2">Sp-1</strain>
    </source>
</reference>
<comment type="caution">
    <text evidence="1">The sequence shown here is derived from an EMBL/GenBank/DDBJ whole genome shotgun (WGS) entry which is preliminary data.</text>
</comment>
<protein>
    <submittedName>
        <fullName evidence="1">Uncharacterized protein</fullName>
    </submittedName>
</protein>
<sequence>MKAAASTLSLSAFPQDEHRWEVVGYGKIRAPTEADEAACEILIAKSGWDKLSWTEPALVETRSIWLGLGQLPLVPIGSTWQKGVCIADSKRQRKRIVITGVTKKWPSDQLGRMVAYQAVPRAPWTPAYPIGTGSDMPLFRVTAADGGALWVPP</sequence>
<dbReference type="EMBL" id="VWNA01000001">
    <property type="protein sequence ID" value="MQT13077.1"/>
    <property type="molecule type" value="Genomic_DNA"/>
</dbReference>
<proteinExistence type="predicted"/>
<organism evidence="1 2">
    <name type="scientific">Segnochrobactrum spirostomi</name>
    <dbReference type="NCBI Taxonomy" id="2608987"/>
    <lineage>
        <taxon>Bacteria</taxon>
        <taxon>Pseudomonadati</taxon>
        <taxon>Pseudomonadota</taxon>
        <taxon>Alphaproteobacteria</taxon>
        <taxon>Hyphomicrobiales</taxon>
        <taxon>Segnochrobactraceae</taxon>
        <taxon>Segnochrobactrum</taxon>
    </lineage>
</organism>
<dbReference type="Proteomes" id="UP000332515">
    <property type="component" value="Unassembled WGS sequence"/>
</dbReference>